<dbReference type="GO" id="GO:0004190">
    <property type="term" value="F:aspartic-type endopeptidase activity"/>
    <property type="evidence" value="ECO:0007669"/>
    <property type="project" value="UniProtKB-KW"/>
</dbReference>
<dbReference type="Proteomes" id="UP000683000">
    <property type="component" value="Unassembled WGS sequence"/>
</dbReference>
<keyword evidence="5" id="KW-0378">Hydrolase</keyword>
<keyword evidence="5 8" id="KW-0645">Protease</keyword>
<reference evidence="8" key="1">
    <citation type="submission" date="2021-03" db="EMBL/GenBank/DDBJ databases">
        <title>Evolutionary innovations through gain and loss of genes in the ectomycorrhizal Boletales.</title>
        <authorList>
            <person name="Wu G."/>
            <person name="Miyauchi S."/>
            <person name="Morin E."/>
            <person name="Yang Z.-L."/>
            <person name="Xu J."/>
            <person name="Martin F.M."/>
        </authorList>
    </citation>
    <scope>NUCLEOTIDE SEQUENCE</scope>
    <source>
        <strain evidence="8">BR01</strain>
    </source>
</reference>
<evidence type="ECO:0000259" key="7">
    <source>
        <dbReference type="PROSITE" id="PS51767"/>
    </source>
</evidence>
<sequence>MVAHTLWLGLLILHSLLVEALGVPNPVVPAAGQSINLKRRSPPVRNETEWARWAKSHRDAVIAKYGLRSNDKRAVGENLIVNQGFDAGFYGTLAIGTPPYPFDVFLDTGSSDLWIASSNCDSTCAGTGNYNSAKSSTFKPLNRGLNITYISGDAIGTLVEDVVQMAGFTVPNQQFGSVTSTSPNFLQNPVMGLIGLGWQSLSFSGAMPFWQALASRGSWDSPLMAFQLTRYANASNAGDLEPGGSFTMGYVNESLYTGNIDYRNIPNGQASYWVQEITSMTVQGKFISLPGGSASYAAIDTGTTLVAGPASGIAAIYAQIPGSSPGTGQWEGFYSYPCTHEVTVEISFGGPSWAISPADFQFQPVGPSSDYCYGAFHSIPTSPNVPQWIIGDTFLKNVYSVFRYSPPSVGFAALSQTALAMNGVNALIPNATLGASVASATANAASMTTRTSGVPMLSIFVMLSFVVF</sequence>
<dbReference type="PROSITE" id="PS51767">
    <property type="entry name" value="PEPTIDASE_A1"/>
    <property type="match status" value="1"/>
</dbReference>
<dbReference type="EMBL" id="JAGFBS010000017">
    <property type="protein sequence ID" value="KAG6374668.1"/>
    <property type="molecule type" value="Genomic_DNA"/>
</dbReference>
<dbReference type="Pfam" id="PF00026">
    <property type="entry name" value="Asp"/>
    <property type="match status" value="1"/>
</dbReference>
<accession>A0A8I2YPA5</accession>
<gene>
    <name evidence="8" type="ORF">JVT61DRAFT_4035</name>
</gene>
<feature type="chain" id="PRO_5034834927" evidence="6">
    <location>
        <begin position="23"/>
        <end position="468"/>
    </location>
</feature>
<comment type="similarity">
    <text evidence="1 5">Belongs to the peptidase A1 family.</text>
</comment>
<proteinExistence type="inferred from homology"/>
<dbReference type="CDD" id="cd05471">
    <property type="entry name" value="pepsin_like"/>
    <property type="match status" value="1"/>
</dbReference>
<evidence type="ECO:0000313" key="9">
    <source>
        <dbReference type="Proteomes" id="UP000683000"/>
    </source>
</evidence>
<feature type="active site" evidence="3">
    <location>
        <position position="300"/>
    </location>
</feature>
<organism evidence="8 9">
    <name type="scientific">Boletus reticuloceps</name>
    <dbReference type="NCBI Taxonomy" id="495285"/>
    <lineage>
        <taxon>Eukaryota</taxon>
        <taxon>Fungi</taxon>
        <taxon>Dikarya</taxon>
        <taxon>Basidiomycota</taxon>
        <taxon>Agaricomycotina</taxon>
        <taxon>Agaricomycetes</taxon>
        <taxon>Agaricomycetidae</taxon>
        <taxon>Boletales</taxon>
        <taxon>Boletineae</taxon>
        <taxon>Boletaceae</taxon>
        <taxon>Boletoideae</taxon>
        <taxon>Boletus</taxon>
    </lineage>
</organism>
<dbReference type="InterPro" id="IPR033121">
    <property type="entry name" value="PEPTIDASE_A1"/>
</dbReference>
<dbReference type="SUPFAM" id="SSF50630">
    <property type="entry name" value="Acid proteases"/>
    <property type="match status" value="1"/>
</dbReference>
<dbReference type="Gene3D" id="2.40.70.10">
    <property type="entry name" value="Acid Proteases"/>
    <property type="match status" value="2"/>
</dbReference>
<dbReference type="FunFam" id="2.40.70.10:FF:000008">
    <property type="entry name" value="Cathepsin D"/>
    <property type="match status" value="1"/>
</dbReference>
<dbReference type="PROSITE" id="PS00141">
    <property type="entry name" value="ASP_PROTEASE"/>
    <property type="match status" value="1"/>
</dbReference>
<evidence type="ECO:0000256" key="4">
    <source>
        <dbReference type="PIRSR" id="PIRSR601461-2"/>
    </source>
</evidence>
<dbReference type="PANTHER" id="PTHR47966">
    <property type="entry name" value="BETA-SITE APP-CLEAVING ENZYME, ISOFORM A-RELATED"/>
    <property type="match status" value="1"/>
</dbReference>
<keyword evidence="9" id="KW-1185">Reference proteome</keyword>
<protein>
    <submittedName>
        <fullName evidence="8">Acid protease</fullName>
    </submittedName>
</protein>
<dbReference type="InterPro" id="IPR034164">
    <property type="entry name" value="Pepsin-like_dom"/>
</dbReference>
<dbReference type="InterPro" id="IPR001969">
    <property type="entry name" value="Aspartic_peptidase_AS"/>
</dbReference>
<feature type="signal peptide" evidence="6">
    <location>
        <begin position="1"/>
        <end position="22"/>
    </location>
</feature>
<dbReference type="InterPro" id="IPR021109">
    <property type="entry name" value="Peptidase_aspartic_dom_sf"/>
</dbReference>
<evidence type="ECO:0000256" key="1">
    <source>
        <dbReference type="ARBA" id="ARBA00007447"/>
    </source>
</evidence>
<evidence type="ECO:0000256" key="6">
    <source>
        <dbReference type="SAM" id="SignalP"/>
    </source>
</evidence>
<evidence type="ECO:0000256" key="3">
    <source>
        <dbReference type="PIRSR" id="PIRSR601461-1"/>
    </source>
</evidence>
<keyword evidence="4" id="KW-1015">Disulfide bond</keyword>
<comment type="caution">
    <text evidence="8">The sequence shown here is derived from an EMBL/GenBank/DDBJ whole genome shotgun (WGS) entry which is preliminary data.</text>
</comment>
<evidence type="ECO:0000313" key="8">
    <source>
        <dbReference type="EMBL" id="KAG6374668.1"/>
    </source>
</evidence>
<dbReference type="InterPro" id="IPR001461">
    <property type="entry name" value="Aspartic_peptidase_A1"/>
</dbReference>
<feature type="disulfide bond" evidence="4">
    <location>
        <begin position="120"/>
        <end position="124"/>
    </location>
</feature>
<dbReference type="OrthoDB" id="771136at2759"/>
<dbReference type="PRINTS" id="PR00792">
    <property type="entry name" value="PEPSIN"/>
</dbReference>
<dbReference type="AlphaFoldDB" id="A0A8I2YPA5"/>
<keyword evidence="2 5" id="KW-0064">Aspartyl protease</keyword>
<feature type="domain" description="Peptidase A1" evidence="7">
    <location>
        <begin position="89"/>
        <end position="412"/>
    </location>
</feature>
<name>A0A8I2YPA5_9AGAM</name>
<dbReference type="GO" id="GO:0006508">
    <property type="term" value="P:proteolysis"/>
    <property type="evidence" value="ECO:0007669"/>
    <property type="project" value="UniProtKB-KW"/>
</dbReference>
<dbReference type="PANTHER" id="PTHR47966:SF6">
    <property type="entry name" value="PEPTIDASE A1 DOMAIN-CONTAINING PROTEIN"/>
    <property type="match status" value="1"/>
</dbReference>
<feature type="active site" evidence="3">
    <location>
        <position position="107"/>
    </location>
</feature>
<evidence type="ECO:0000256" key="2">
    <source>
        <dbReference type="ARBA" id="ARBA00022750"/>
    </source>
</evidence>
<keyword evidence="6" id="KW-0732">Signal</keyword>
<evidence type="ECO:0000256" key="5">
    <source>
        <dbReference type="RuleBase" id="RU000454"/>
    </source>
</evidence>